<evidence type="ECO:0000313" key="3">
    <source>
        <dbReference type="EMBL" id="CUA71963.1"/>
    </source>
</evidence>
<evidence type="ECO:0000256" key="1">
    <source>
        <dbReference type="ARBA" id="ARBA00004123"/>
    </source>
</evidence>
<gene>
    <name evidence="3" type="primary">mcnC</name>
    <name evidence="3" type="ORF">RSOLAG22IIIB_09979</name>
</gene>
<dbReference type="InterPro" id="IPR021858">
    <property type="entry name" value="Fun_TF"/>
</dbReference>
<dbReference type="Pfam" id="PF11951">
    <property type="entry name" value="Fungal_trans_2"/>
    <property type="match status" value="2"/>
</dbReference>
<sequence>MQTEFMEQPPTNYSQSMEVPDISSSLETYHQDLTGTLTPYTPRNFLDSIFSLAWPVDQPRRTSPQLTQPSQLDDDVDQSDDLEEVQSAVIGFLALDPTVESNGLPFVLQGCATWVSYSAFDPLSVAQSARNNIIRTYVMGEKPRQILHLVINTVNELVRSAVYNPAESRCFLATEAVFRQRLAEAGTQIESSRGLNQQQANEAMLFINQASPRLTVYAIDLSSSKWIWIKYRVDSLSNILAFMQLVAPIFRRACPDPLNEFINLPTLFATTHPIFQYYIRMDTLLAMLTVRPMFFRYTVRFTTEAPESLFSRVEGSNSVCTFGVSDQLIMMFAYMNGLFEDFGSYVPQHMADELEQDIKRMMPILRVSTAPFLTIGRMVVQQAWFQAALIYLYMGLCGCNSTDGRVVTVRSQFINLLASTKPQRNVDAFLVFPFVILGVATESQEERTMIRRRMVGVPECTRPGRMGNDFVRILENIWSKRRPIVWSDLRQACWEVADDDVDQSDDLEEVQAAVIGFLSLDPTVESNGLPFVLQGCATWVSYSAFDPLSVAQSARNDIIRTYVMGEKPRQILHLVINTVNELTPSAEYDRAESRCFQAAEVIFRQRLAEAGTRVESSRGLNQQQANEAMLFINQASPRLTVYAIDLSSSKWIWIKYRVDSLSNILAFMQLAAPIFRRACPDPLDGFINLPTLFATTHPIFQRYIMMDAFFAMLTVRPMFFRYAVQFTSEAPESLFSRVEGSKSVCGFGISDRLIMMFAYMNGLFEDFGSYVPQHMTDELEQHIRCMKPVIEVSTEPFLTIRRMVVQQAWFQAALIYLYMGLCGCDSTDGRVVTVRSRFIRLLASTKPRRIIDSFLVLPLVILGVATESQEERNMIRRRMLGVPECACPGRMGNDFVRILENIWSKRCPVVWSDLRRACWEVADTCILV</sequence>
<dbReference type="Proteomes" id="UP000044841">
    <property type="component" value="Unassembled WGS sequence"/>
</dbReference>
<accession>A0A0K6G0S9</accession>
<dbReference type="PANTHER" id="PTHR37534">
    <property type="entry name" value="TRANSCRIPTIONAL ACTIVATOR PROTEIN UGA3"/>
    <property type="match status" value="1"/>
</dbReference>
<protein>
    <submittedName>
        <fullName evidence="3">McnC protein</fullName>
    </submittedName>
</protein>
<proteinExistence type="predicted"/>
<evidence type="ECO:0000256" key="2">
    <source>
        <dbReference type="ARBA" id="ARBA00023242"/>
    </source>
</evidence>
<comment type="subcellular location">
    <subcellularLocation>
        <location evidence="1">Nucleus</location>
    </subcellularLocation>
</comment>
<evidence type="ECO:0000313" key="4">
    <source>
        <dbReference type="Proteomes" id="UP000044841"/>
    </source>
</evidence>
<name>A0A0K6G0S9_9AGAM</name>
<dbReference type="GO" id="GO:0005634">
    <property type="term" value="C:nucleus"/>
    <property type="evidence" value="ECO:0007669"/>
    <property type="project" value="UniProtKB-SubCell"/>
</dbReference>
<keyword evidence="4" id="KW-1185">Reference proteome</keyword>
<reference evidence="3 4" key="1">
    <citation type="submission" date="2015-07" db="EMBL/GenBank/DDBJ databases">
        <authorList>
            <person name="Noorani M."/>
        </authorList>
    </citation>
    <scope>NUCLEOTIDE SEQUENCE [LARGE SCALE GENOMIC DNA]</scope>
    <source>
        <strain evidence="3">BBA 69670</strain>
    </source>
</reference>
<organism evidence="3 4">
    <name type="scientific">Rhizoctonia solani</name>
    <dbReference type="NCBI Taxonomy" id="456999"/>
    <lineage>
        <taxon>Eukaryota</taxon>
        <taxon>Fungi</taxon>
        <taxon>Dikarya</taxon>
        <taxon>Basidiomycota</taxon>
        <taxon>Agaricomycotina</taxon>
        <taxon>Agaricomycetes</taxon>
        <taxon>Cantharellales</taxon>
        <taxon>Ceratobasidiaceae</taxon>
        <taxon>Rhizoctonia</taxon>
    </lineage>
</organism>
<dbReference type="EMBL" id="CYGV01001276">
    <property type="protein sequence ID" value="CUA71963.1"/>
    <property type="molecule type" value="Genomic_DNA"/>
</dbReference>
<dbReference type="AlphaFoldDB" id="A0A0K6G0S9"/>
<dbReference type="PANTHER" id="PTHR37534:SF46">
    <property type="entry name" value="ZN(II)2CYS6 TRANSCRIPTION FACTOR (EUROFUNG)"/>
    <property type="match status" value="1"/>
</dbReference>
<keyword evidence="2" id="KW-0539">Nucleus</keyword>